<keyword evidence="1" id="KW-1133">Transmembrane helix</keyword>
<dbReference type="Pfam" id="PF07331">
    <property type="entry name" value="TctB"/>
    <property type="match status" value="1"/>
</dbReference>
<feature type="transmembrane region" description="Helical" evidence="1">
    <location>
        <begin position="122"/>
        <end position="142"/>
    </location>
</feature>
<evidence type="ECO:0000313" key="3">
    <source>
        <dbReference type="EMBL" id="MBB3021109.1"/>
    </source>
</evidence>
<protein>
    <recommendedName>
        <fullName evidence="2">DUF1468 domain-containing protein</fullName>
    </recommendedName>
</protein>
<keyword evidence="1" id="KW-0472">Membrane</keyword>
<dbReference type="InterPro" id="IPR009936">
    <property type="entry name" value="DUF1468"/>
</dbReference>
<accession>A0A7W4YZA0</accession>
<proteinExistence type="predicted"/>
<keyword evidence="1" id="KW-0812">Transmembrane</keyword>
<dbReference type="EMBL" id="JACHWB010000007">
    <property type="protein sequence ID" value="MBB3021109.1"/>
    <property type="molecule type" value="Genomic_DNA"/>
</dbReference>
<comment type="caution">
    <text evidence="3">The sequence shown here is derived from an EMBL/GenBank/DDBJ whole genome shotgun (WGS) entry which is preliminary data.</text>
</comment>
<evidence type="ECO:0000256" key="1">
    <source>
        <dbReference type="SAM" id="Phobius"/>
    </source>
</evidence>
<sequence length="154" mass="16039">MMSHVLQKKDFWAGVLYIAIGAAAFWIGRDYPMGTAGRMGAGYFPAILSVILMLIGLLSAARAIAQEGEAVGAIAWKPLALVVGSTALFGLLLPGAGLVVALIVLILVSAAASQHFRFEPKAAAGLILLVVFCTLVFVKALGVPMPLVGSWFGE</sequence>
<evidence type="ECO:0000313" key="4">
    <source>
        <dbReference type="Proteomes" id="UP000532010"/>
    </source>
</evidence>
<evidence type="ECO:0000259" key="2">
    <source>
        <dbReference type="Pfam" id="PF07331"/>
    </source>
</evidence>
<feature type="domain" description="DUF1468" evidence="2">
    <location>
        <begin position="12"/>
        <end position="146"/>
    </location>
</feature>
<feature type="transmembrane region" description="Helical" evidence="1">
    <location>
        <begin position="81"/>
        <end position="110"/>
    </location>
</feature>
<reference evidence="3 4" key="1">
    <citation type="submission" date="2020-08" db="EMBL/GenBank/DDBJ databases">
        <title>The Agave Microbiome: Exploring the role of microbial communities in plant adaptations to desert environments.</title>
        <authorList>
            <person name="Partida-Martinez L.P."/>
        </authorList>
    </citation>
    <scope>NUCLEOTIDE SEQUENCE [LARGE SCALE GENOMIC DNA]</scope>
    <source>
        <strain evidence="3 4">AT3.9</strain>
    </source>
</reference>
<gene>
    <name evidence="3" type="ORF">FHR70_004199</name>
</gene>
<organism evidence="3 4">
    <name type="scientific">Microvirga lupini</name>
    <dbReference type="NCBI Taxonomy" id="420324"/>
    <lineage>
        <taxon>Bacteria</taxon>
        <taxon>Pseudomonadati</taxon>
        <taxon>Pseudomonadota</taxon>
        <taxon>Alphaproteobacteria</taxon>
        <taxon>Hyphomicrobiales</taxon>
        <taxon>Methylobacteriaceae</taxon>
        <taxon>Microvirga</taxon>
    </lineage>
</organism>
<feature type="transmembrane region" description="Helical" evidence="1">
    <location>
        <begin position="12"/>
        <end position="28"/>
    </location>
</feature>
<name>A0A7W4YZA0_9HYPH</name>
<dbReference type="Proteomes" id="UP000532010">
    <property type="component" value="Unassembled WGS sequence"/>
</dbReference>
<feature type="transmembrane region" description="Helical" evidence="1">
    <location>
        <begin position="40"/>
        <end position="61"/>
    </location>
</feature>
<dbReference type="AlphaFoldDB" id="A0A7W4YZA0"/>
<keyword evidence="4" id="KW-1185">Reference proteome</keyword>